<keyword evidence="1" id="KW-0732">Signal</keyword>
<gene>
    <name evidence="2" type="ORF">HK413_07905</name>
</gene>
<sequence length="188" mass="22143">MIFRFVRIINAAALILCLNYAVLAQGSYRQLTTTDFGGMPNPGDNNAIAHTKCSINFHYEGAGQGDRFKLIADVRLTVDRQRSWIDMQRVTDKKHLARILNHEQGHYTISYMEQQELLRMINRTRFDENYYRSQASDLFNRIHAKYRELNANYDVDTQNMRDATQQHSWDVYFQKRLITMPPVERVGY</sequence>
<organism evidence="2 3">
    <name type="scientific">Mucilaginibacter humi</name>
    <dbReference type="NCBI Taxonomy" id="2732510"/>
    <lineage>
        <taxon>Bacteria</taxon>
        <taxon>Pseudomonadati</taxon>
        <taxon>Bacteroidota</taxon>
        <taxon>Sphingobacteriia</taxon>
        <taxon>Sphingobacteriales</taxon>
        <taxon>Sphingobacteriaceae</taxon>
        <taxon>Mucilaginibacter</taxon>
    </lineage>
</organism>
<reference evidence="2 3" key="1">
    <citation type="submission" date="2020-05" db="EMBL/GenBank/DDBJ databases">
        <authorList>
            <person name="Khan S.A."/>
            <person name="Jeon C.O."/>
            <person name="Chun B.H."/>
        </authorList>
    </citation>
    <scope>NUCLEOTIDE SEQUENCE [LARGE SCALE GENOMIC DNA]</scope>
    <source>
        <strain evidence="2 3">S1162</strain>
    </source>
</reference>
<evidence type="ECO:0000313" key="2">
    <source>
        <dbReference type="EMBL" id="NNU34088.1"/>
    </source>
</evidence>
<dbReference type="InterPro" id="IPR010321">
    <property type="entry name" value="DUF922"/>
</dbReference>
<feature type="signal peptide" evidence="1">
    <location>
        <begin position="1"/>
        <end position="24"/>
    </location>
</feature>
<protein>
    <submittedName>
        <fullName evidence="2">DUF922 domain-containing protein</fullName>
    </submittedName>
</protein>
<evidence type="ECO:0000313" key="3">
    <source>
        <dbReference type="Proteomes" id="UP000566071"/>
    </source>
</evidence>
<name>A0ABX1W297_9SPHI</name>
<dbReference type="RefSeq" id="WP_175269773.1">
    <property type="nucleotide sequence ID" value="NZ_JABFCR010000031.1"/>
</dbReference>
<evidence type="ECO:0000256" key="1">
    <source>
        <dbReference type="SAM" id="SignalP"/>
    </source>
</evidence>
<accession>A0ABX1W297</accession>
<feature type="chain" id="PRO_5047229811" evidence="1">
    <location>
        <begin position="25"/>
        <end position="188"/>
    </location>
</feature>
<dbReference type="Pfam" id="PF06037">
    <property type="entry name" value="DUF922"/>
    <property type="match status" value="1"/>
</dbReference>
<keyword evidence="3" id="KW-1185">Reference proteome</keyword>
<proteinExistence type="predicted"/>
<comment type="caution">
    <text evidence="2">The sequence shown here is derived from an EMBL/GenBank/DDBJ whole genome shotgun (WGS) entry which is preliminary data.</text>
</comment>
<dbReference type="Proteomes" id="UP000566071">
    <property type="component" value="Unassembled WGS sequence"/>
</dbReference>
<dbReference type="EMBL" id="JABFCR010000031">
    <property type="protein sequence ID" value="NNU34088.1"/>
    <property type="molecule type" value="Genomic_DNA"/>
</dbReference>